<protein>
    <recommendedName>
        <fullName evidence="13">Chemotaxis protein</fullName>
    </recommendedName>
</protein>
<dbReference type="Gene3D" id="6.10.340.10">
    <property type="match status" value="1"/>
</dbReference>
<feature type="domain" description="Methyl-accepting transducer" evidence="8">
    <location>
        <begin position="453"/>
        <end position="668"/>
    </location>
</feature>
<keyword evidence="7" id="KW-0472">Membrane</keyword>
<dbReference type="SUPFAM" id="SSF58104">
    <property type="entry name" value="Methyl-accepting chemotaxis protein (MCP) signaling domain"/>
    <property type="match status" value="1"/>
</dbReference>
<dbReference type="Pfam" id="PF00672">
    <property type="entry name" value="HAMP"/>
    <property type="match status" value="1"/>
</dbReference>
<dbReference type="InterPro" id="IPR000727">
    <property type="entry name" value="T_SNARE_dom"/>
</dbReference>
<dbReference type="PANTHER" id="PTHR32089">
    <property type="entry name" value="METHYL-ACCEPTING CHEMOTAXIS PROTEIN MCPB"/>
    <property type="match status" value="1"/>
</dbReference>
<proteinExistence type="inferred from homology"/>
<comment type="caution">
    <text evidence="11">The sequence shown here is derived from an EMBL/GenBank/DDBJ whole genome shotgun (WGS) entry which is preliminary data.</text>
</comment>
<feature type="domain" description="T-SNARE coiled-coil homology" evidence="9">
    <location>
        <begin position="598"/>
        <end position="660"/>
    </location>
</feature>
<dbReference type="CDD" id="cd06225">
    <property type="entry name" value="HAMP"/>
    <property type="match status" value="1"/>
</dbReference>
<dbReference type="PANTHER" id="PTHR32089:SF112">
    <property type="entry name" value="LYSOZYME-LIKE PROTEIN-RELATED"/>
    <property type="match status" value="1"/>
</dbReference>
<keyword evidence="7" id="KW-1133">Transmembrane helix</keyword>
<organism evidence="11 12">
    <name type="scientific">Bradyrhizobium valentinum</name>
    <dbReference type="NCBI Taxonomy" id="1518501"/>
    <lineage>
        <taxon>Bacteria</taxon>
        <taxon>Pseudomonadati</taxon>
        <taxon>Pseudomonadota</taxon>
        <taxon>Alphaproteobacteria</taxon>
        <taxon>Hyphomicrobiales</taxon>
        <taxon>Nitrobacteraceae</taxon>
        <taxon>Bradyrhizobium</taxon>
    </lineage>
</organism>
<dbReference type="Pfam" id="PF00015">
    <property type="entry name" value="MCPsignal"/>
    <property type="match status" value="1"/>
</dbReference>
<evidence type="ECO:0000256" key="4">
    <source>
        <dbReference type="ARBA" id="ARBA00029447"/>
    </source>
</evidence>
<evidence type="ECO:0000259" key="8">
    <source>
        <dbReference type="PROSITE" id="PS50111"/>
    </source>
</evidence>
<dbReference type="GO" id="GO:0007165">
    <property type="term" value="P:signal transduction"/>
    <property type="evidence" value="ECO:0007669"/>
    <property type="project" value="UniProtKB-KW"/>
</dbReference>
<keyword evidence="6" id="KW-0175">Coiled coil</keyword>
<evidence type="ECO:0008006" key="13">
    <source>
        <dbReference type="Google" id="ProtNLM"/>
    </source>
</evidence>
<evidence type="ECO:0000313" key="11">
    <source>
        <dbReference type="EMBL" id="KRR05459.1"/>
    </source>
</evidence>
<gene>
    <name evidence="11" type="ORF">CP49_02935</name>
</gene>
<dbReference type="EMBL" id="LLXX01000118">
    <property type="protein sequence ID" value="KRR05459.1"/>
    <property type="molecule type" value="Genomic_DNA"/>
</dbReference>
<sequence>MHPKREALSGILTVKTTLALIVGVLAALVLISCAIAGTDAWRSYAAAVRVAEVNANADQLLKGLESIQLERGQTNTALQAPAPTNAETRELIQKRRSQGDAVLAPALRQIAATATPEGKKLIADLEQAYERVKQLRRSADSALQSPKEQRDAELLKSWYPTVSEFLTQIQSLWTVASREISKEDAIVGELTMVKQSAFLMREYAGRERAVHAGNISASRALSTEQQRDIANWRGHAQSNWQTMRDLTAGAASPLVSAVAAAEQNFLGNFKAQTDTVYKAGAAGTAYPMTVQQWYDASNPALGSIVRIKDAAVDITNGHAGAKAAAAWTQLILVALVTLFGIAVGVGSIWILSRRIIRPLTAMTAAMRRLAGGDMSIDVPALARADEVGEMARSVAVFRDNAIRANALTTEQRAEQEKKEHRQQAMETLTQGFDRNATSVLDAVAASIVEMRATAERMAAVATENTNKASAVASGAQETSSNVQTVATATEELSASVSEISRQVTQSAAIAAKAVQEAQGTNAEIQGLAAMAQRIGDIVKLINNIASQTNLLALNATIEAARAGDSGRGFAVVAAEVKSLAEQTSNATDEIASQIAAIQGATQKSVVSIEAIGKTIGEISEIATTIASAIEQQGAATQEIARNVQQAAAGTQEVSANVGGVTEGAAATGIAANQVEAAAGNLSRQSQQLREQVDAFLSQVRAA</sequence>
<dbReference type="PROSITE" id="PS50192">
    <property type="entry name" value="T_SNARE"/>
    <property type="match status" value="1"/>
</dbReference>
<evidence type="ECO:0000313" key="12">
    <source>
        <dbReference type="Proteomes" id="UP000051913"/>
    </source>
</evidence>
<comment type="subcellular location">
    <subcellularLocation>
        <location evidence="1">Cell inner membrane</location>
        <topology evidence="1">Multi-pass membrane protein</topology>
    </subcellularLocation>
</comment>
<dbReference type="Gene3D" id="1.10.287.950">
    <property type="entry name" value="Methyl-accepting chemotaxis protein"/>
    <property type="match status" value="1"/>
</dbReference>
<dbReference type="PROSITE" id="PS51257">
    <property type="entry name" value="PROKAR_LIPOPROTEIN"/>
    <property type="match status" value="1"/>
</dbReference>
<dbReference type="GO" id="GO:0005886">
    <property type="term" value="C:plasma membrane"/>
    <property type="evidence" value="ECO:0007669"/>
    <property type="project" value="UniProtKB-SubCell"/>
</dbReference>
<keyword evidence="7" id="KW-0812">Transmembrane</keyword>
<evidence type="ECO:0000259" key="10">
    <source>
        <dbReference type="PROSITE" id="PS50885"/>
    </source>
</evidence>
<dbReference type="PROSITE" id="PS50885">
    <property type="entry name" value="HAMP"/>
    <property type="match status" value="1"/>
</dbReference>
<evidence type="ECO:0000256" key="1">
    <source>
        <dbReference type="ARBA" id="ARBA00004429"/>
    </source>
</evidence>
<accession>A0A0R3L836</accession>
<dbReference type="PROSITE" id="PS50111">
    <property type="entry name" value="CHEMOTAXIS_TRANSDUC_2"/>
    <property type="match status" value="1"/>
</dbReference>
<evidence type="ECO:0000259" key="9">
    <source>
        <dbReference type="PROSITE" id="PS50192"/>
    </source>
</evidence>
<evidence type="ECO:0000256" key="6">
    <source>
        <dbReference type="SAM" id="Coils"/>
    </source>
</evidence>
<keyword evidence="3 5" id="KW-0807">Transducer</keyword>
<feature type="domain" description="HAMP" evidence="10">
    <location>
        <begin position="353"/>
        <end position="406"/>
    </location>
</feature>
<dbReference type="SMART" id="SM00283">
    <property type="entry name" value="MA"/>
    <property type="match status" value="1"/>
</dbReference>
<dbReference type="SMART" id="SM00304">
    <property type="entry name" value="HAMP"/>
    <property type="match status" value="1"/>
</dbReference>
<keyword evidence="2" id="KW-1003">Cell membrane</keyword>
<dbReference type="AlphaFoldDB" id="A0A0R3L836"/>
<dbReference type="STRING" id="1518501.CQ10_21560"/>
<evidence type="ECO:0000256" key="2">
    <source>
        <dbReference type="ARBA" id="ARBA00022519"/>
    </source>
</evidence>
<name>A0A0R3L836_9BRAD</name>
<keyword evidence="12" id="KW-1185">Reference proteome</keyword>
<evidence type="ECO:0000256" key="5">
    <source>
        <dbReference type="PROSITE-ProRule" id="PRU00284"/>
    </source>
</evidence>
<dbReference type="RefSeq" id="WP_057851416.1">
    <property type="nucleotide sequence ID" value="NZ_LLXX01000118.1"/>
</dbReference>
<dbReference type="InterPro" id="IPR004089">
    <property type="entry name" value="MCPsignal_dom"/>
</dbReference>
<dbReference type="OrthoDB" id="3289104at2"/>
<evidence type="ECO:0000256" key="3">
    <source>
        <dbReference type="ARBA" id="ARBA00023224"/>
    </source>
</evidence>
<keyword evidence="2" id="KW-0997">Cell inner membrane</keyword>
<evidence type="ECO:0000256" key="7">
    <source>
        <dbReference type="SAM" id="Phobius"/>
    </source>
</evidence>
<dbReference type="Proteomes" id="UP000051913">
    <property type="component" value="Unassembled WGS sequence"/>
</dbReference>
<feature type="transmembrane region" description="Helical" evidence="7">
    <location>
        <begin position="330"/>
        <end position="352"/>
    </location>
</feature>
<reference evidence="11 12" key="1">
    <citation type="submission" date="2014-03" db="EMBL/GenBank/DDBJ databases">
        <title>Bradyrhizobium valentinum sp. nov., isolated from effective nodules of Lupinus mariae-josephae, a lupine endemic of basic-lime soils in Eastern Spain.</title>
        <authorList>
            <person name="Duran D."/>
            <person name="Rey L."/>
            <person name="Navarro A."/>
            <person name="Busquets A."/>
            <person name="Imperial J."/>
            <person name="Ruiz-Argueso T."/>
        </authorList>
    </citation>
    <scope>NUCLEOTIDE SEQUENCE [LARGE SCALE GENOMIC DNA]</scope>
    <source>
        <strain evidence="11 12">LmjM3</strain>
    </source>
</reference>
<dbReference type="InterPro" id="IPR003660">
    <property type="entry name" value="HAMP_dom"/>
</dbReference>
<comment type="similarity">
    <text evidence="4">Belongs to the methyl-accepting chemotaxis (MCP) protein family.</text>
</comment>
<feature type="coiled-coil region" evidence="6">
    <location>
        <begin position="403"/>
        <end position="430"/>
    </location>
</feature>